<accession>A0A1H7N1C0</accession>
<organism evidence="1 2">
    <name type="scientific">Haloferax larsenii</name>
    <dbReference type="NCBI Taxonomy" id="302484"/>
    <lineage>
        <taxon>Archaea</taxon>
        <taxon>Methanobacteriati</taxon>
        <taxon>Methanobacteriota</taxon>
        <taxon>Stenosarchaea group</taxon>
        <taxon>Halobacteria</taxon>
        <taxon>Halobacteriales</taxon>
        <taxon>Haloferacaceae</taxon>
        <taxon>Haloferax</taxon>
    </lineage>
</organism>
<sequence length="156" mass="16955">MIIAPAFSGGGGAGGGDAPLHETFLLYGAGIYFAPFFAPQRIRNGKERNLSRESNFCGGEDVTDLGSKNRDIHVSGLILRSEIRSFDNIVDSNDPLTLVLDGWSGEVRVAGGEWEGPVGYEPQRRERLFKYSFDFVSTGLDENSDGYEDGIISEGN</sequence>
<reference evidence="1 2" key="1">
    <citation type="submission" date="2016-10" db="EMBL/GenBank/DDBJ databases">
        <authorList>
            <person name="de Groot N.N."/>
        </authorList>
    </citation>
    <scope>NUCLEOTIDE SEQUENCE [LARGE SCALE GENOMIC DNA]</scope>
    <source>
        <strain evidence="1 2">CDM_5</strain>
    </source>
</reference>
<dbReference type="Proteomes" id="UP000183894">
    <property type="component" value="Unassembled WGS sequence"/>
</dbReference>
<proteinExistence type="predicted"/>
<dbReference type="EMBL" id="FOAD01000003">
    <property type="protein sequence ID" value="SEL17396.1"/>
    <property type="molecule type" value="Genomic_DNA"/>
</dbReference>
<dbReference type="AlphaFoldDB" id="A0A1H7N1C0"/>
<gene>
    <name evidence="1" type="ORF">SAMN04488691_103165</name>
</gene>
<dbReference type="OrthoDB" id="346397at2157"/>
<evidence type="ECO:0000313" key="1">
    <source>
        <dbReference type="EMBL" id="SEL17396.1"/>
    </source>
</evidence>
<name>A0A1H7N1C0_HALLR</name>
<protein>
    <submittedName>
        <fullName evidence="1">Uncharacterized protein</fullName>
    </submittedName>
</protein>
<evidence type="ECO:0000313" key="2">
    <source>
        <dbReference type="Proteomes" id="UP000183894"/>
    </source>
</evidence>
<dbReference type="RefSeq" id="WP_083405270.1">
    <property type="nucleotide sequence ID" value="NZ_FOAD01000003.1"/>
</dbReference>